<sequence length="73" mass="8049">MNRYLRMVFKTDQDKLAAIRVSTPREDLNAADVKGVMETIIANGSVFTRVGDLVAIDSAYLVETSTTELEVAQ</sequence>
<gene>
    <name evidence="1" type="ORF">SAMN05660472_02836</name>
</gene>
<dbReference type="Proteomes" id="UP000198718">
    <property type="component" value="Unassembled WGS sequence"/>
</dbReference>
<dbReference type="EMBL" id="FNFP01000011">
    <property type="protein sequence ID" value="SDL23186.1"/>
    <property type="molecule type" value="Genomic_DNA"/>
</dbReference>
<proteinExistence type="predicted"/>
<protein>
    <recommendedName>
        <fullName evidence="3">DUF2922 domain-containing protein</fullName>
    </recommendedName>
</protein>
<dbReference type="OrthoDB" id="9795264at2"/>
<keyword evidence="2" id="KW-1185">Reference proteome</keyword>
<dbReference type="RefSeq" id="WP_090554785.1">
    <property type="nucleotide sequence ID" value="NZ_FNFP01000011.1"/>
</dbReference>
<name>A0A1G9IDJ8_9FIRM</name>
<evidence type="ECO:0000313" key="2">
    <source>
        <dbReference type="Proteomes" id="UP000198718"/>
    </source>
</evidence>
<reference evidence="1 2" key="1">
    <citation type="submission" date="2016-10" db="EMBL/GenBank/DDBJ databases">
        <authorList>
            <person name="de Groot N.N."/>
        </authorList>
    </citation>
    <scope>NUCLEOTIDE SEQUENCE [LARGE SCALE GENOMIC DNA]</scope>
    <source>
        <strain evidence="1 2">DSM 18346</strain>
    </source>
</reference>
<dbReference type="InterPro" id="IPR021321">
    <property type="entry name" value="DUF2922"/>
</dbReference>
<evidence type="ECO:0008006" key="3">
    <source>
        <dbReference type="Google" id="ProtNLM"/>
    </source>
</evidence>
<evidence type="ECO:0000313" key="1">
    <source>
        <dbReference type="EMBL" id="SDL23186.1"/>
    </source>
</evidence>
<accession>A0A1G9IDJ8</accession>
<dbReference type="AlphaFoldDB" id="A0A1G9IDJ8"/>
<organism evidence="1 2">
    <name type="scientific">Natronincola ferrireducens</name>
    <dbReference type="NCBI Taxonomy" id="393762"/>
    <lineage>
        <taxon>Bacteria</taxon>
        <taxon>Bacillati</taxon>
        <taxon>Bacillota</taxon>
        <taxon>Clostridia</taxon>
        <taxon>Peptostreptococcales</taxon>
        <taxon>Natronincolaceae</taxon>
        <taxon>Natronincola</taxon>
    </lineage>
</organism>
<dbReference type="STRING" id="393762.SAMN05660472_02836"/>
<dbReference type="Pfam" id="PF11148">
    <property type="entry name" value="DUF2922"/>
    <property type="match status" value="1"/>
</dbReference>